<dbReference type="Pfam" id="PF20826">
    <property type="entry name" value="PHD_5"/>
    <property type="match status" value="1"/>
</dbReference>
<dbReference type="PANTHER" id="PTHR47793">
    <property type="entry name" value="HISTONE DEACETYLASE COMPLEX SUBUNIT CTI6"/>
    <property type="match status" value="1"/>
</dbReference>
<dbReference type="InterPro" id="IPR013083">
    <property type="entry name" value="Znf_RING/FYVE/PHD"/>
</dbReference>
<evidence type="ECO:0000256" key="2">
    <source>
        <dbReference type="ARBA" id="ARBA00022771"/>
    </source>
</evidence>
<feature type="compositionally biased region" description="Low complexity" evidence="4">
    <location>
        <begin position="311"/>
        <end position="320"/>
    </location>
</feature>
<protein>
    <submittedName>
        <fullName evidence="6">LANO_0F01222g1_1</fullName>
    </submittedName>
</protein>
<accession>A0A1G4K650</accession>
<dbReference type="CDD" id="cd15550">
    <property type="entry name" value="PHD_MLL5"/>
    <property type="match status" value="1"/>
</dbReference>
<dbReference type="GO" id="GO:0008270">
    <property type="term" value="F:zinc ion binding"/>
    <property type="evidence" value="ECO:0007669"/>
    <property type="project" value="UniProtKB-KW"/>
</dbReference>
<evidence type="ECO:0000259" key="5">
    <source>
        <dbReference type="SMART" id="SM00249"/>
    </source>
</evidence>
<feature type="compositionally biased region" description="Low complexity" evidence="4">
    <location>
        <begin position="347"/>
        <end position="366"/>
    </location>
</feature>
<dbReference type="FunFam" id="3.30.40.10:FF:000593">
    <property type="entry name" value="Cti6p"/>
    <property type="match status" value="1"/>
</dbReference>
<feature type="domain" description="Zinc finger PHD-type" evidence="5">
    <location>
        <begin position="73"/>
        <end position="122"/>
    </location>
</feature>
<dbReference type="Proteomes" id="UP000189911">
    <property type="component" value="Chromosome F"/>
</dbReference>
<feature type="region of interest" description="Disordered" evidence="4">
    <location>
        <begin position="1"/>
        <end position="80"/>
    </location>
</feature>
<feature type="compositionally biased region" description="Basic and acidic residues" evidence="4">
    <location>
        <begin position="216"/>
        <end position="252"/>
    </location>
</feature>
<dbReference type="GO" id="GO:0061188">
    <property type="term" value="P:negative regulation of rDNA heterochromatin formation"/>
    <property type="evidence" value="ECO:0007669"/>
    <property type="project" value="TreeGrafter"/>
</dbReference>
<evidence type="ECO:0000313" key="7">
    <source>
        <dbReference type="Proteomes" id="UP000189911"/>
    </source>
</evidence>
<dbReference type="GO" id="GO:0061186">
    <property type="term" value="P:negative regulation of silent mating-type cassette heterochromatin formation"/>
    <property type="evidence" value="ECO:0007669"/>
    <property type="project" value="TreeGrafter"/>
</dbReference>
<dbReference type="Gene3D" id="3.30.40.10">
    <property type="entry name" value="Zinc/RING finger domain, C3HC4 (zinc finger)"/>
    <property type="match status" value="1"/>
</dbReference>
<name>A0A1G4K650_9SACH</name>
<gene>
    <name evidence="6" type="ORF">LANO_0F01222G</name>
</gene>
<dbReference type="InterPro" id="IPR001965">
    <property type="entry name" value="Znf_PHD"/>
</dbReference>
<dbReference type="SUPFAM" id="SSF57903">
    <property type="entry name" value="FYVE/PHD zinc finger"/>
    <property type="match status" value="1"/>
</dbReference>
<dbReference type="InterPro" id="IPR053051">
    <property type="entry name" value="HDAC_complex_subunit"/>
</dbReference>
<keyword evidence="1" id="KW-0479">Metal-binding</keyword>
<feature type="region of interest" description="Disordered" evidence="4">
    <location>
        <begin position="129"/>
        <end position="379"/>
    </location>
</feature>
<proteinExistence type="predicted"/>
<dbReference type="OrthoDB" id="418595at2759"/>
<feature type="compositionally biased region" description="Basic residues" evidence="4">
    <location>
        <begin position="332"/>
        <end position="346"/>
    </location>
</feature>
<keyword evidence="2" id="KW-0863">Zinc-finger</keyword>
<feature type="compositionally biased region" description="Basic and acidic residues" evidence="4">
    <location>
        <begin position="196"/>
        <end position="208"/>
    </location>
</feature>
<feature type="compositionally biased region" description="Basic and acidic residues" evidence="4">
    <location>
        <begin position="259"/>
        <end position="286"/>
    </location>
</feature>
<evidence type="ECO:0000256" key="4">
    <source>
        <dbReference type="SAM" id="MobiDB-lite"/>
    </source>
</evidence>
<dbReference type="InterPro" id="IPR019786">
    <property type="entry name" value="Zinc_finger_PHD-type_CS"/>
</dbReference>
<dbReference type="SMART" id="SM00249">
    <property type="entry name" value="PHD"/>
    <property type="match status" value="1"/>
</dbReference>
<reference evidence="7" key="1">
    <citation type="submission" date="2016-03" db="EMBL/GenBank/DDBJ databases">
        <authorList>
            <person name="Devillers Hugo."/>
        </authorList>
    </citation>
    <scope>NUCLEOTIDE SEQUENCE [LARGE SCALE GENOMIC DNA]</scope>
</reference>
<sequence length="456" mass="52056">MRAVKEEVRDGMEERRDEKAGKETLSRKESRHQEKDEDAGDITEQQSVKASEAVYDGTDTQQADEEEEEGDTRCICGETDPPDESGLYIQCEECSVWQHGFCVGITEGEGSAPDKYWCEQCRADLHSLYTTEAGQRRSVYKPAQHSKRQNRRSRKDDDLSPNEVESAPSGNGSGRAPSIPHVASIDPQDATVKLESQQKGDVHPEDPKPRKKQQRRKDADHEQMIHGRRDSEEERRSLDRRRATSSAREEKQYQLMLEKALKESRRTSQADDELEPHIFTEEKITEEAELETTVANKPELLEEPPKKRAKPNNNGNSPPGISMTSSEEESKRKSKRGGPRKLKSRTSSRASSSNGNSSNTSEIGISKPIKPRLPTQRTSVNEMRRRVGAILEFISRTQFELSEDQIEKQKLTEFVENQDFVKKVDLIYSNFDESLKMMDDLTRKLLVWEKKYAIDQ</sequence>
<dbReference type="GO" id="GO:0033698">
    <property type="term" value="C:Rpd3L complex"/>
    <property type="evidence" value="ECO:0007669"/>
    <property type="project" value="TreeGrafter"/>
</dbReference>
<evidence type="ECO:0000256" key="1">
    <source>
        <dbReference type="ARBA" id="ARBA00022723"/>
    </source>
</evidence>
<dbReference type="EMBL" id="LT598452">
    <property type="protein sequence ID" value="SCU99236.1"/>
    <property type="molecule type" value="Genomic_DNA"/>
</dbReference>
<dbReference type="AlphaFoldDB" id="A0A1G4K650"/>
<feature type="compositionally biased region" description="Basic and acidic residues" evidence="4">
    <location>
        <begin position="1"/>
        <end position="35"/>
    </location>
</feature>
<feature type="compositionally biased region" description="Basic residues" evidence="4">
    <location>
        <begin position="144"/>
        <end position="153"/>
    </location>
</feature>
<dbReference type="PANTHER" id="PTHR47793:SF1">
    <property type="entry name" value="HISTONE DEACETYLASE COMPLEX SUBUNIT CTI6"/>
    <property type="match status" value="1"/>
</dbReference>
<evidence type="ECO:0000313" key="6">
    <source>
        <dbReference type="EMBL" id="SCU99236.1"/>
    </source>
</evidence>
<keyword evidence="7" id="KW-1185">Reference proteome</keyword>
<organism evidence="6 7">
    <name type="scientific">Lachancea nothofagi CBS 11611</name>
    <dbReference type="NCBI Taxonomy" id="1266666"/>
    <lineage>
        <taxon>Eukaryota</taxon>
        <taxon>Fungi</taxon>
        <taxon>Dikarya</taxon>
        <taxon>Ascomycota</taxon>
        <taxon>Saccharomycotina</taxon>
        <taxon>Saccharomycetes</taxon>
        <taxon>Saccharomycetales</taxon>
        <taxon>Saccharomycetaceae</taxon>
        <taxon>Lachancea</taxon>
    </lineage>
</organism>
<dbReference type="InterPro" id="IPR011011">
    <property type="entry name" value="Znf_FYVE_PHD"/>
</dbReference>
<dbReference type="PROSITE" id="PS01359">
    <property type="entry name" value="ZF_PHD_1"/>
    <property type="match status" value="1"/>
</dbReference>
<dbReference type="GO" id="GO:0070210">
    <property type="term" value="C:Rpd3L-Expanded complex"/>
    <property type="evidence" value="ECO:0007669"/>
    <property type="project" value="TreeGrafter"/>
</dbReference>
<keyword evidence="3" id="KW-0862">Zinc</keyword>
<evidence type="ECO:0000256" key="3">
    <source>
        <dbReference type="ARBA" id="ARBA00022833"/>
    </source>
</evidence>